<dbReference type="EMBL" id="JACGWL010000006">
    <property type="protein sequence ID" value="KAK4401013.1"/>
    <property type="molecule type" value="Genomic_DNA"/>
</dbReference>
<keyword evidence="3" id="KW-1185">Reference proteome</keyword>
<protein>
    <submittedName>
        <fullName evidence="2">Uncharacterized protein</fullName>
    </submittedName>
</protein>
<evidence type="ECO:0000313" key="3">
    <source>
        <dbReference type="Proteomes" id="UP001289374"/>
    </source>
</evidence>
<sequence>MAAQEQEEESHESQEQRLYDDEHYGKLLSSYLGLSFTIFLGLLPRNSIPLLTTLQNKNKVLSFKLMQAEEQLKQLHSRRKEDSKANARVVEIFASHRHSWQQEEKRLLLQIDECNEELAYLKGKVEDFERVEAELKANIEDLKREISERDEMLNFMSRSNCEMEDGVGECYSDMGLRYGKAGVSEGPDLGVEECFTGGGVDEIGSVYDQSNCGFSSDFLNSAASKLWSENASLWQAGFLFLSLSSSISLPSSLWTPEKIFLFSLNAVELQLFYLFLLIRCLDHLLTDAYMGIIFASFGSDMQYDSSVESLYHMKHFVSRRESPWKVDCDSTGISSKLKLLEQELLNLERISKADLSKLPSQMRKQAKRYQTLAGKIDDLCRRMQANNPCEANVSSEFRTQRQTEFLLEAFRLQQRASETNQKLTALQSETGKSYNGDELQGQTAKLATRRSLDSIRNNFKEIQRNLEIWLARIIGDLEGILARDGASRARDYYVSSELLDCGPPADHSFPWRTMSGDPVPPAHEVCMNRTHDRQLLAITSNSKRRQKPLFRTKFSYHGFSGHVRWKLSTVSHVVIAVSRLVVLNSVDNHSFEICRSLGIGGP</sequence>
<accession>A0AAE2BX61</accession>
<feature type="coiled-coil region" evidence="1">
    <location>
        <begin position="409"/>
        <end position="472"/>
    </location>
</feature>
<reference evidence="2" key="2">
    <citation type="journal article" date="2024" name="Plant">
        <title>Genomic evolution and insights into agronomic trait innovations of Sesamum species.</title>
        <authorList>
            <person name="Miao H."/>
            <person name="Wang L."/>
            <person name="Qu L."/>
            <person name="Liu H."/>
            <person name="Sun Y."/>
            <person name="Le M."/>
            <person name="Wang Q."/>
            <person name="Wei S."/>
            <person name="Zheng Y."/>
            <person name="Lin W."/>
            <person name="Duan Y."/>
            <person name="Cao H."/>
            <person name="Xiong S."/>
            <person name="Wang X."/>
            <person name="Wei L."/>
            <person name="Li C."/>
            <person name="Ma Q."/>
            <person name="Ju M."/>
            <person name="Zhao R."/>
            <person name="Li G."/>
            <person name="Mu C."/>
            <person name="Tian Q."/>
            <person name="Mei H."/>
            <person name="Zhang T."/>
            <person name="Gao T."/>
            <person name="Zhang H."/>
        </authorList>
    </citation>
    <scope>NUCLEOTIDE SEQUENCE</scope>
    <source>
        <strain evidence="2">K16</strain>
    </source>
</reference>
<reference evidence="2" key="1">
    <citation type="submission" date="2020-06" db="EMBL/GenBank/DDBJ databases">
        <authorList>
            <person name="Li T."/>
            <person name="Hu X."/>
            <person name="Zhang T."/>
            <person name="Song X."/>
            <person name="Zhang H."/>
            <person name="Dai N."/>
            <person name="Sheng W."/>
            <person name="Hou X."/>
            <person name="Wei L."/>
        </authorList>
    </citation>
    <scope>NUCLEOTIDE SEQUENCE</scope>
    <source>
        <strain evidence="2">K16</strain>
        <tissue evidence="2">Leaf</tissue>
    </source>
</reference>
<comment type="caution">
    <text evidence="2">The sequence shown here is derived from an EMBL/GenBank/DDBJ whole genome shotgun (WGS) entry which is preliminary data.</text>
</comment>
<name>A0AAE2BX61_9LAMI</name>
<evidence type="ECO:0000313" key="2">
    <source>
        <dbReference type="EMBL" id="KAK4401013.1"/>
    </source>
</evidence>
<dbReference type="Proteomes" id="UP001289374">
    <property type="component" value="Unassembled WGS sequence"/>
</dbReference>
<dbReference type="AlphaFoldDB" id="A0AAE2BX61"/>
<dbReference type="PANTHER" id="PTHR47747">
    <property type="entry name" value="RIBONUCLEASE P PROTEIN SUBUNIT P38-LIKE PROTEIN"/>
    <property type="match status" value="1"/>
</dbReference>
<organism evidence="2 3">
    <name type="scientific">Sesamum angolense</name>
    <dbReference type="NCBI Taxonomy" id="2727404"/>
    <lineage>
        <taxon>Eukaryota</taxon>
        <taxon>Viridiplantae</taxon>
        <taxon>Streptophyta</taxon>
        <taxon>Embryophyta</taxon>
        <taxon>Tracheophyta</taxon>
        <taxon>Spermatophyta</taxon>
        <taxon>Magnoliopsida</taxon>
        <taxon>eudicotyledons</taxon>
        <taxon>Gunneridae</taxon>
        <taxon>Pentapetalae</taxon>
        <taxon>asterids</taxon>
        <taxon>lamiids</taxon>
        <taxon>Lamiales</taxon>
        <taxon>Pedaliaceae</taxon>
        <taxon>Sesamum</taxon>
    </lineage>
</organism>
<evidence type="ECO:0000256" key="1">
    <source>
        <dbReference type="SAM" id="Coils"/>
    </source>
</evidence>
<keyword evidence="1" id="KW-0175">Coiled coil</keyword>
<proteinExistence type="predicted"/>
<gene>
    <name evidence="2" type="ORF">Sango_1207400</name>
</gene>
<feature type="coiled-coil region" evidence="1">
    <location>
        <begin position="51"/>
        <end position="152"/>
    </location>
</feature>
<dbReference type="PANTHER" id="PTHR47747:SF3">
    <property type="entry name" value="OS03G0853600 PROTEIN"/>
    <property type="match status" value="1"/>
</dbReference>